<name>A0ACB7ZT03_9AGAM</name>
<proteinExistence type="predicted"/>
<comment type="caution">
    <text evidence="1">The sequence shown here is derived from an EMBL/GenBank/DDBJ whole genome shotgun (WGS) entry which is preliminary data.</text>
</comment>
<feature type="non-terminal residue" evidence="1">
    <location>
        <position position="78"/>
    </location>
</feature>
<gene>
    <name evidence="1" type="ORF">BJ138DRAFT_967959</name>
</gene>
<dbReference type="EMBL" id="MU268517">
    <property type="protein sequence ID" value="KAH7904330.1"/>
    <property type="molecule type" value="Genomic_DNA"/>
</dbReference>
<reference evidence="1" key="1">
    <citation type="journal article" date="2021" name="New Phytol.">
        <title>Evolutionary innovations through gain and loss of genes in the ectomycorrhizal Boletales.</title>
        <authorList>
            <person name="Wu G."/>
            <person name="Miyauchi S."/>
            <person name="Morin E."/>
            <person name="Kuo A."/>
            <person name="Drula E."/>
            <person name="Varga T."/>
            <person name="Kohler A."/>
            <person name="Feng B."/>
            <person name="Cao Y."/>
            <person name="Lipzen A."/>
            <person name="Daum C."/>
            <person name="Hundley H."/>
            <person name="Pangilinan J."/>
            <person name="Johnson J."/>
            <person name="Barry K."/>
            <person name="LaButti K."/>
            <person name="Ng V."/>
            <person name="Ahrendt S."/>
            <person name="Min B."/>
            <person name="Choi I.G."/>
            <person name="Park H."/>
            <person name="Plett J.M."/>
            <person name="Magnuson J."/>
            <person name="Spatafora J.W."/>
            <person name="Nagy L.G."/>
            <person name="Henrissat B."/>
            <person name="Grigoriev I.V."/>
            <person name="Yang Z.L."/>
            <person name="Xu J."/>
            <person name="Martin F.M."/>
        </authorList>
    </citation>
    <scope>NUCLEOTIDE SEQUENCE</scope>
    <source>
        <strain evidence="1">ATCC 28755</strain>
    </source>
</reference>
<sequence>TPADINGMLSVVFVGPNKVDVDKLGTVFRIRKAIVWDFLLWLRTHNPLYHHIPLDREIMDQYADDGAVPGLAERVVYD</sequence>
<accession>A0ACB7ZT03</accession>
<keyword evidence="2" id="KW-1185">Reference proteome</keyword>
<dbReference type="Proteomes" id="UP000790377">
    <property type="component" value="Unassembled WGS sequence"/>
</dbReference>
<feature type="non-terminal residue" evidence="1">
    <location>
        <position position="1"/>
    </location>
</feature>
<evidence type="ECO:0000313" key="2">
    <source>
        <dbReference type="Proteomes" id="UP000790377"/>
    </source>
</evidence>
<organism evidence="1 2">
    <name type="scientific">Hygrophoropsis aurantiaca</name>
    <dbReference type="NCBI Taxonomy" id="72124"/>
    <lineage>
        <taxon>Eukaryota</taxon>
        <taxon>Fungi</taxon>
        <taxon>Dikarya</taxon>
        <taxon>Basidiomycota</taxon>
        <taxon>Agaricomycotina</taxon>
        <taxon>Agaricomycetes</taxon>
        <taxon>Agaricomycetidae</taxon>
        <taxon>Boletales</taxon>
        <taxon>Coniophorineae</taxon>
        <taxon>Hygrophoropsidaceae</taxon>
        <taxon>Hygrophoropsis</taxon>
    </lineage>
</organism>
<evidence type="ECO:0000313" key="1">
    <source>
        <dbReference type="EMBL" id="KAH7904330.1"/>
    </source>
</evidence>
<protein>
    <submittedName>
        <fullName evidence="1">Uncharacterized protein</fullName>
    </submittedName>
</protein>